<dbReference type="Pfam" id="PF10096">
    <property type="entry name" value="DUF2334"/>
    <property type="match status" value="1"/>
</dbReference>
<dbReference type="InterPro" id="IPR018763">
    <property type="entry name" value="DUF2334"/>
</dbReference>
<dbReference type="AlphaFoldDB" id="A0A502BXK8"/>
<dbReference type="Gene3D" id="3.20.20.370">
    <property type="entry name" value="Glycoside hydrolase/deacetylase"/>
    <property type="match status" value="1"/>
</dbReference>
<comment type="caution">
    <text evidence="1">The sequence shown here is derived from an EMBL/GenBank/DDBJ whole genome shotgun (WGS) entry which is preliminary data.</text>
</comment>
<gene>
    <name evidence="1" type="ORF">EAH84_14985</name>
</gene>
<dbReference type="CDD" id="cd11374">
    <property type="entry name" value="CE4_u10"/>
    <property type="match status" value="1"/>
</dbReference>
<dbReference type="SUPFAM" id="SSF88713">
    <property type="entry name" value="Glycoside hydrolase/deacetylase"/>
    <property type="match status" value="1"/>
</dbReference>
<dbReference type="EMBL" id="RCZK01000023">
    <property type="protein sequence ID" value="TPG06025.1"/>
    <property type="molecule type" value="Genomic_DNA"/>
</dbReference>
<reference evidence="1 2" key="1">
    <citation type="journal article" date="2019" name="Environ. Microbiol.">
        <title>Species interactions and distinct microbial communities in high Arctic permafrost affected cryosols are associated with the CH4 and CO2 gas fluxes.</title>
        <authorList>
            <person name="Altshuler I."/>
            <person name="Hamel J."/>
            <person name="Turney S."/>
            <person name="Magnuson E."/>
            <person name="Levesque R."/>
            <person name="Greer C."/>
            <person name="Whyte L.G."/>
        </authorList>
    </citation>
    <scope>NUCLEOTIDE SEQUENCE [LARGE SCALE GENOMIC DNA]</scope>
    <source>
        <strain evidence="1 2">S5.1</strain>
    </source>
</reference>
<organism evidence="1 2">
    <name type="scientific">Sphingomonas oligophenolica</name>
    <dbReference type="NCBI Taxonomy" id="301154"/>
    <lineage>
        <taxon>Bacteria</taxon>
        <taxon>Pseudomonadati</taxon>
        <taxon>Pseudomonadota</taxon>
        <taxon>Alphaproteobacteria</taxon>
        <taxon>Sphingomonadales</taxon>
        <taxon>Sphingomonadaceae</taxon>
        <taxon>Sphingomonas</taxon>
    </lineage>
</organism>
<sequence>MTPNPIKEAGTPRRLLLSIHDVSPRHDREVAMLHDHLQHDGDTPLALLVVPDFWSSAPIVPDSPFARRLRGWAEAGHEIFLHGFTHRDDTIHNSRSARLKAQHMTAGEGEFLGLEHAEASARIASGRRLIEDVTGTPIAGFVAPAWLYGDGARAALENQAIAIAEDHWRVWEPVGGRTLARSPVITWATRTKGRMASSLMVAALARHVPLPRIMRVGVHPGDCGEHSVMRSIARTVRSFRGSHLPSRYADLAGDLACAS</sequence>
<name>A0A502BXK8_9SPHN</name>
<evidence type="ECO:0000313" key="2">
    <source>
        <dbReference type="Proteomes" id="UP000318413"/>
    </source>
</evidence>
<accession>A0A502BXK8</accession>
<dbReference type="Proteomes" id="UP000318413">
    <property type="component" value="Unassembled WGS sequence"/>
</dbReference>
<evidence type="ECO:0000313" key="1">
    <source>
        <dbReference type="EMBL" id="TPG06025.1"/>
    </source>
</evidence>
<dbReference type="InterPro" id="IPR011330">
    <property type="entry name" value="Glyco_hydro/deAcase_b/a-brl"/>
</dbReference>
<proteinExistence type="predicted"/>
<keyword evidence="2" id="KW-1185">Reference proteome</keyword>
<dbReference type="GO" id="GO:0005975">
    <property type="term" value="P:carbohydrate metabolic process"/>
    <property type="evidence" value="ECO:0007669"/>
    <property type="project" value="InterPro"/>
</dbReference>
<protein>
    <submittedName>
        <fullName evidence="1">DUF2334 domain-containing protein</fullName>
    </submittedName>
</protein>
<dbReference type="OrthoDB" id="7421654at2"/>